<feature type="domain" description="Tc1-like transposase DDE" evidence="1">
    <location>
        <begin position="194"/>
        <end position="263"/>
    </location>
</feature>
<dbReference type="AlphaFoldDB" id="A0A1S9RBX1"/>
<dbReference type="Proteomes" id="UP000190744">
    <property type="component" value="Unassembled WGS sequence"/>
</dbReference>
<protein>
    <submittedName>
        <fullName evidence="2">Transposable element tc3 transposase</fullName>
    </submittedName>
</protein>
<accession>A0A1S9RBX1</accession>
<dbReference type="Pfam" id="PF13358">
    <property type="entry name" value="DDE_3"/>
    <property type="match status" value="1"/>
</dbReference>
<evidence type="ECO:0000313" key="3">
    <source>
        <dbReference type="Proteomes" id="UP000190744"/>
    </source>
</evidence>
<dbReference type="SUPFAM" id="SSF46689">
    <property type="entry name" value="Homeodomain-like"/>
    <property type="match status" value="1"/>
</dbReference>
<dbReference type="InterPro" id="IPR036388">
    <property type="entry name" value="WH-like_DNA-bd_sf"/>
</dbReference>
<dbReference type="InterPro" id="IPR052338">
    <property type="entry name" value="Transposase_5"/>
</dbReference>
<dbReference type="InterPro" id="IPR036397">
    <property type="entry name" value="RNaseH_sf"/>
</dbReference>
<proteinExistence type="predicted"/>
<dbReference type="Gene3D" id="3.30.420.10">
    <property type="entry name" value="Ribonuclease H-like superfamily/Ribonuclease H"/>
    <property type="match status" value="1"/>
</dbReference>
<comment type="caution">
    <text evidence="2">The sequence shown here is derived from an EMBL/GenBank/DDBJ whole genome shotgun (WGS) entry which is preliminary data.</text>
</comment>
<dbReference type="InterPro" id="IPR038717">
    <property type="entry name" value="Tc1-like_DDE_dom"/>
</dbReference>
<evidence type="ECO:0000259" key="1">
    <source>
        <dbReference type="Pfam" id="PF13358"/>
    </source>
</evidence>
<dbReference type="PANTHER" id="PTHR23022">
    <property type="entry name" value="TRANSPOSABLE ELEMENT-RELATED"/>
    <property type="match status" value="1"/>
</dbReference>
<dbReference type="Gene3D" id="1.10.10.10">
    <property type="entry name" value="Winged helix-like DNA-binding domain superfamily/Winged helix DNA-binding domain"/>
    <property type="match status" value="1"/>
</dbReference>
<dbReference type="EMBL" id="LJBN01000211">
    <property type="protein sequence ID" value="OOQ82770.1"/>
    <property type="molecule type" value="Genomic_DNA"/>
</dbReference>
<gene>
    <name evidence="2" type="ORF">PEBR_37517</name>
</gene>
<reference evidence="3" key="1">
    <citation type="submission" date="2015-09" db="EMBL/GenBank/DDBJ databases">
        <authorList>
            <person name="Fill T.P."/>
            <person name="Baretta J.F."/>
            <person name="de Almeida L.G."/>
            <person name="Rocha M."/>
            <person name="de Souza D.H."/>
            <person name="Malavazi I."/>
            <person name="Cerdeira L.T."/>
            <person name="Hong H."/>
            <person name="Samborskyy M."/>
            <person name="de Vasconcelos A.T."/>
            <person name="Leadlay P."/>
            <person name="Rodrigues-Filho E."/>
        </authorList>
    </citation>
    <scope>NUCLEOTIDE SEQUENCE [LARGE SCALE GENOMIC DNA]</scope>
    <source>
        <strain evidence="3">LaBioMMi 136</strain>
    </source>
</reference>
<dbReference type="GO" id="GO:0003676">
    <property type="term" value="F:nucleic acid binding"/>
    <property type="evidence" value="ECO:0007669"/>
    <property type="project" value="InterPro"/>
</dbReference>
<sequence length="321" mass="38241">MGRSKELTPALRERICELYAIKWGYRRIHKRYPWISLSTIRYTIKKESERQMGVSKPRSGRPKKLTEDDKARILEVIKNMRKWRCAWRPYLDEERAAKRLQWAHRYQHFTSTDWARVYWSDECTVERGIGIRRDWTFIRPRDQWKKKEVHGLPHRGFQVKQMFWAAFSASRRTGLIPLFGDPESESSGVNRFVIEELYRRVLPTLLPAEGGIFMHDNAPTHTAYVVRDALEEMAIEVMIWPPHSPDLNSIENLWALLKAEIYKLRPDLMHMKNNNETKRILVETAQRAWQNIDMKHLEHLAEAMPNRLQAIIESEGWYTPY</sequence>
<name>A0A1S9RBX1_PENBI</name>
<organism evidence="2 3">
    <name type="scientific">Penicillium brasilianum</name>
    <dbReference type="NCBI Taxonomy" id="104259"/>
    <lineage>
        <taxon>Eukaryota</taxon>
        <taxon>Fungi</taxon>
        <taxon>Dikarya</taxon>
        <taxon>Ascomycota</taxon>
        <taxon>Pezizomycotina</taxon>
        <taxon>Eurotiomycetes</taxon>
        <taxon>Eurotiomycetidae</taxon>
        <taxon>Eurotiales</taxon>
        <taxon>Aspergillaceae</taxon>
        <taxon>Penicillium</taxon>
    </lineage>
</organism>
<evidence type="ECO:0000313" key="2">
    <source>
        <dbReference type="EMBL" id="OOQ82770.1"/>
    </source>
</evidence>
<dbReference type="PANTHER" id="PTHR23022:SF119">
    <property type="entry name" value="TC1-LIKE TRANSPOSASE DDE DOMAIN-CONTAINING PROTEIN"/>
    <property type="match status" value="1"/>
</dbReference>
<dbReference type="InterPro" id="IPR009057">
    <property type="entry name" value="Homeodomain-like_sf"/>
</dbReference>